<evidence type="ECO:0000256" key="1">
    <source>
        <dbReference type="SAM" id="Phobius"/>
    </source>
</evidence>
<reference evidence="3" key="1">
    <citation type="submission" date="2018-05" db="EMBL/GenBank/DDBJ databases">
        <authorList>
            <person name="Lanie J.A."/>
            <person name="Ng W.-L."/>
            <person name="Kazmierczak K.M."/>
            <person name="Andrzejewski T.M."/>
            <person name="Davidsen T.M."/>
            <person name="Wayne K.J."/>
            <person name="Tettelin H."/>
            <person name="Glass J.I."/>
            <person name="Rusch D."/>
            <person name="Podicherti R."/>
            <person name="Tsui H.-C.T."/>
            <person name="Winkler M.E."/>
        </authorList>
    </citation>
    <scope>NUCLEOTIDE SEQUENCE</scope>
</reference>
<sequence length="216" mass="24061">MGVSVFTDTLIERLGLTRMQLSIAYLIGTSMSGFLLPLGGKVFDRIGSRKTAVTVGFLLGLVLIYLTYSDTISGAAQNLFGSTHWWVAFLVILMGFFSLRYTAQGILVMASQAMLGKWFHERRGLIMSISGVFVSIAFSMTPLVFNWMIEGYGWRGAWLSMAGILIFGLTLLCYLFFRYNPEECGLEMDGPLKGTGAKHRHPDNVIVRDFTREEAV</sequence>
<feature type="transmembrane region" description="Helical" evidence="1">
    <location>
        <begin position="51"/>
        <end position="68"/>
    </location>
</feature>
<dbReference type="PANTHER" id="PTHR11360">
    <property type="entry name" value="MONOCARBOXYLATE TRANSPORTER"/>
    <property type="match status" value="1"/>
</dbReference>
<dbReference type="InterPro" id="IPR050327">
    <property type="entry name" value="Proton-linked_MCT"/>
</dbReference>
<dbReference type="InterPro" id="IPR036259">
    <property type="entry name" value="MFS_trans_sf"/>
</dbReference>
<organism evidence="3">
    <name type="scientific">marine metagenome</name>
    <dbReference type="NCBI Taxonomy" id="408172"/>
    <lineage>
        <taxon>unclassified sequences</taxon>
        <taxon>metagenomes</taxon>
        <taxon>ecological metagenomes</taxon>
    </lineage>
</organism>
<feature type="domain" description="Major facilitator superfamily (MFS) profile" evidence="2">
    <location>
        <begin position="1"/>
        <end position="216"/>
    </location>
</feature>
<dbReference type="GO" id="GO:0022857">
    <property type="term" value="F:transmembrane transporter activity"/>
    <property type="evidence" value="ECO:0007669"/>
    <property type="project" value="InterPro"/>
</dbReference>
<feature type="transmembrane region" description="Helical" evidence="1">
    <location>
        <begin position="124"/>
        <end position="145"/>
    </location>
</feature>
<feature type="non-terminal residue" evidence="3">
    <location>
        <position position="216"/>
    </location>
</feature>
<dbReference type="InterPro" id="IPR020846">
    <property type="entry name" value="MFS_dom"/>
</dbReference>
<gene>
    <name evidence="3" type="ORF">METZ01_LOCUS507644</name>
</gene>
<proteinExistence type="predicted"/>
<feature type="transmembrane region" description="Helical" evidence="1">
    <location>
        <begin position="157"/>
        <end position="177"/>
    </location>
</feature>
<accession>A0A383EEM7</accession>
<dbReference type="AlphaFoldDB" id="A0A383EEM7"/>
<keyword evidence="1" id="KW-1133">Transmembrane helix</keyword>
<dbReference type="Pfam" id="PF07690">
    <property type="entry name" value="MFS_1"/>
    <property type="match status" value="1"/>
</dbReference>
<feature type="transmembrane region" description="Helical" evidence="1">
    <location>
        <begin position="20"/>
        <end position="39"/>
    </location>
</feature>
<name>A0A383EEM7_9ZZZZ</name>
<dbReference type="SUPFAM" id="SSF103473">
    <property type="entry name" value="MFS general substrate transporter"/>
    <property type="match status" value="1"/>
</dbReference>
<keyword evidence="1" id="KW-0812">Transmembrane</keyword>
<feature type="transmembrane region" description="Helical" evidence="1">
    <location>
        <begin position="83"/>
        <end position="103"/>
    </location>
</feature>
<dbReference type="PANTHER" id="PTHR11360:SF308">
    <property type="entry name" value="BLL3089 PROTEIN"/>
    <property type="match status" value="1"/>
</dbReference>
<dbReference type="Gene3D" id="1.20.1250.20">
    <property type="entry name" value="MFS general substrate transporter like domains"/>
    <property type="match status" value="1"/>
</dbReference>
<dbReference type="PROSITE" id="PS50850">
    <property type="entry name" value="MFS"/>
    <property type="match status" value="1"/>
</dbReference>
<dbReference type="EMBL" id="UINC01224952">
    <property type="protein sequence ID" value="SVE54790.1"/>
    <property type="molecule type" value="Genomic_DNA"/>
</dbReference>
<keyword evidence="1" id="KW-0472">Membrane</keyword>
<evidence type="ECO:0000313" key="3">
    <source>
        <dbReference type="EMBL" id="SVE54790.1"/>
    </source>
</evidence>
<evidence type="ECO:0000259" key="2">
    <source>
        <dbReference type="PROSITE" id="PS50850"/>
    </source>
</evidence>
<dbReference type="InterPro" id="IPR011701">
    <property type="entry name" value="MFS"/>
</dbReference>
<protein>
    <recommendedName>
        <fullName evidence="2">Major facilitator superfamily (MFS) profile domain-containing protein</fullName>
    </recommendedName>
</protein>